<keyword evidence="2" id="KW-0677">Repeat</keyword>
<keyword evidence="3" id="KW-0547">Nucleotide-binding</keyword>
<dbReference type="CDD" id="cd20435">
    <property type="entry name" value="Tudor_TDRD12_rpt2"/>
    <property type="match status" value="1"/>
</dbReference>
<dbReference type="InterPro" id="IPR027417">
    <property type="entry name" value="P-loop_NTPase"/>
</dbReference>
<dbReference type="Pfam" id="PF00567">
    <property type="entry name" value="TUDOR"/>
    <property type="match status" value="2"/>
</dbReference>
<dbReference type="EMBL" id="AHAT01010660">
    <property type="status" value="NOT_ANNOTATED_CDS"/>
    <property type="molecule type" value="Genomic_DNA"/>
</dbReference>
<protein>
    <recommendedName>
        <fullName evidence="1">RNA helicase</fullName>
        <ecNumber evidence="1">3.6.4.13</ecNumber>
    </recommendedName>
</protein>
<dbReference type="PROSITE" id="PS50103">
    <property type="entry name" value="ZF_C3H1"/>
    <property type="match status" value="1"/>
</dbReference>
<dbReference type="Gene3D" id="3.40.50.300">
    <property type="entry name" value="P-loop containing nucleotide triphosphate hydrolases"/>
    <property type="match status" value="2"/>
</dbReference>
<dbReference type="GO" id="GO:0005524">
    <property type="term" value="F:ATP binding"/>
    <property type="evidence" value="ECO:0007669"/>
    <property type="project" value="UniProtKB-KW"/>
</dbReference>
<dbReference type="GO" id="GO:0042078">
    <property type="term" value="P:germ-line stem cell division"/>
    <property type="evidence" value="ECO:0000318"/>
    <property type="project" value="GO_Central"/>
</dbReference>
<dbReference type="OMA" id="KMHKEVV"/>
<accession>W5M0P2</accession>
<evidence type="ECO:0000256" key="4">
    <source>
        <dbReference type="ARBA" id="ARBA00022801"/>
    </source>
</evidence>
<evidence type="ECO:0000256" key="1">
    <source>
        <dbReference type="ARBA" id="ARBA00012552"/>
    </source>
</evidence>
<dbReference type="PANTHER" id="PTHR22655">
    <property type="entry name" value="ATP-DEPENDENT RNA HELICASE TDRD12-RELATED"/>
    <property type="match status" value="1"/>
</dbReference>
<reference evidence="12" key="3">
    <citation type="submission" date="2025-09" db="UniProtKB">
        <authorList>
            <consortium name="Ensembl"/>
        </authorList>
    </citation>
    <scope>IDENTIFICATION</scope>
</reference>
<evidence type="ECO:0000259" key="11">
    <source>
        <dbReference type="PROSITE" id="PS51203"/>
    </source>
</evidence>
<keyword evidence="8" id="KW-0863">Zinc-finger</keyword>
<evidence type="ECO:0000259" key="10">
    <source>
        <dbReference type="PROSITE" id="PS50103"/>
    </source>
</evidence>
<evidence type="ECO:0000256" key="7">
    <source>
        <dbReference type="ARBA" id="ARBA00047984"/>
    </source>
</evidence>
<dbReference type="HOGENOM" id="CLU_008124_0_0_1"/>
<organism evidence="12 13">
    <name type="scientific">Lepisosteus oculatus</name>
    <name type="common">Spotted gar</name>
    <dbReference type="NCBI Taxonomy" id="7918"/>
    <lineage>
        <taxon>Eukaryota</taxon>
        <taxon>Metazoa</taxon>
        <taxon>Chordata</taxon>
        <taxon>Craniata</taxon>
        <taxon>Vertebrata</taxon>
        <taxon>Euteleostomi</taxon>
        <taxon>Actinopterygii</taxon>
        <taxon>Neopterygii</taxon>
        <taxon>Holostei</taxon>
        <taxon>Semionotiformes</taxon>
        <taxon>Lepisosteidae</taxon>
        <taxon>Lepisosteus</taxon>
    </lineage>
</organism>
<dbReference type="InterPro" id="IPR002999">
    <property type="entry name" value="Tudor"/>
</dbReference>
<dbReference type="InterPro" id="IPR000571">
    <property type="entry name" value="Znf_CCCH"/>
</dbReference>
<dbReference type="SUPFAM" id="SSF52540">
    <property type="entry name" value="P-loop containing nucleoside triphosphate hydrolases"/>
    <property type="match status" value="2"/>
</dbReference>
<dbReference type="eggNOG" id="KOG0334">
    <property type="taxonomic scope" value="Eukaryota"/>
</dbReference>
<comment type="catalytic activity">
    <reaction evidence="7">
        <text>ATP + H2O = ADP + phosphate + H(+)</text>
        <dbReference type="Rhea" id="RHEA:13065"/>
        <dbReference type="ChEBI" id="CHEBI:15377"/>
        <dbReference type="ChEBI" id="CHEBI:15378"/>
        <dbReference type="ChEBI" id="CHEBI:30616"/>
        <dbReference type="ChEBI" id="CHEBI:43474"/>
        <dbReference type="ChEBI" id="CHEBI:456216"/>
        <dbReference type="EC" id="3.6.4.13"/>
    </reaction>
</comment>
<dbReference type="EC" id="3.6.4.13" evidence="1"/>
<keyword evidence="8" id="KW-0862">Zinc</keyword>
<evidence type="ECO:0000256" key="8">
    <source>
        <dbReference type="PROSITE-ProRule" id="PRU00723"/>
    </source>
</evidence>
<keyword evidence="6" id="KW-0067">ATP-binding</keyword>
<dbReference type="SUPFAM" id="SSF49764">
    <property type="entry name" value="HSP20-like chaperones"/>
    <property type="match status" value="1"/>
</dbReference>
<name>W5M0P2_LEPOC</name>
<reference evidence="12" key="2">
    <citation type="submission" date="2025-08" db="UniProtKB">
        <authorList>
            <consortium name="Ensembl"/>
        </authorList>
    </citation>
    <scope>IDENTIFICATION</scope>
</reference>
<dbReference type="InterPro" id="IPR008978">
    <property type="entry name" value="HSP20-like_chaperone"/>
</dbReference>
<dbReference type="Bgee" id="ENSLOCG00000001690">
    <property type="expression patterns" value="Expressed in testis and 7 other cell types or tissues"/>
</dbReference>
<proteinExistence type="predicted"/>
<dbReference type="PANTHER" id="PTHR22655:SF2">
    <property type="entry name" value="ATP-DEPENDENT RNA HELICASE TDRD12-RELATED"/>
    <property type="match status" value="1"/>
</dbReference>
<dbReference type="InterPro" id="IPR007052">
    <property type="entry name" value="CS_dom"/>
</dbReference>
<evidence type="ECO:0000256" key="3">
    <source>
        <dbReference type="ARBA" id="ARBA00022741"/>
    </source>
</evidence>
<dbReference type="Gene3D" id="2.40.50.90">
    <property type="match status" value="1"/>
</dbReference>
<evidence type="ECO:0000256" key="5">
    <source>
        <dbReference type="ARBA" id="ARBA00022806"/>
    </source>
</evidence>
<dbReference type="EMBL" id="AHAT01010659">
    <property type="status" value="NOT_ANNOTATED_CDS"/>
    <property type="molecule type" value="Genomic_DNA"/>
</dbReference>
<keyword evidence="5" id="KW-0347">Helicase</keyword>
<feature type="region of interest" description="Disordered" evidence="9">
    <location>
        <begin position="221"/>
        <end position="241"/>
    </location>
</feature>
<dbReference type="Gene3D" id="2.30.30.140">
    <property type="match status" value="2"/>
</dbReference>
<dbReference type="Ensembl" id="ENSLOCT00000001954.1">
    <property type="protein sequence ID" value="ENSLOCP00000001949.1"/>
    <property type="gene ID" value="ENSLOCG00000001690.1"/>
</dbReference>
<dbReference type="GeneTree" id="ENSGT00420000029847"/>
<evidence type="ECO:0000256" key="2">
    <source>
        <dbReference type="ARBA" id="ARBA00022737"/>
    </source>
</evidence>
<keyword evidence="13" id="KW-1185">Reference proteome</keyword>
<evidence type="ECO:0000256" key="6">
    <source>
        <dbReference type="ARBA" id="ARBA00022840"/>
    </source>
</evidence>
<dbReference type="STRING" id="7918.ENSLOCP00000001949"/>
<dbReference type="FunFam" id="3.40.50.300:FF:001517">
    <property type="entry name" value="Putative ATP-dependent RNA helicase TDRD12"/>
    <property type="match status" value="1"/>
</dbReference>
<dbReference type="InterPro" id="IPR035437">
    <property type="entry name" value="SNase_OB-fold_sf"/>
</dbReference>
<feature type="zinc finger region" description="C3H1-type" evidence="8">
    <location>
        <begin position="864"/>
        <end position="892"/>
    </location>
</feature>
<sequence>MMEISILMIEDPGCFWGKILKGDGVNIESPKVHEKLQDEMNLFYHNVKLDVQQLKAPSLEQEQVCVVYSPSLKSWCRAFVECLFLSSEGQRVQCFLVDHAKHIIVSADEVRIPLEKFFQLPFLAQKFSLAHIHPLALHVDLLREETKFVPKNFWDVSSVIYFNKLVQASTLAQAVLCGVEGNCLEVELYLTIEKMKVCVNDVLVTEKFACYSSSIEQFQASPEGSSADRTPATSLLQAKSSDEASPRVEAVCLEYPPEAITVSSRERTSHHFCPSSLRNVETSSLLAQASVGELDCSSPGEQRKLMPISRGLRRRSESTEEDSPEAELHCFQSRYFFFSASEQVLNLRDLLLMQNTEIANRCNGVSHRSSLFQVCSVAPSAEVRQGSADTRQQDLDELACARLLQFLNPDPLNSGSESEDPVSLHCDPSESGVLVHSPLPISPCRSLAKALLTPGLREALARLKYPGPDVAAMYCWPAVAQGGDTLLVSRGWKDPLVYIPPLLTFMQLCTVHMAPTTSNGPIAVVLCPGWERAQLVFDTLEECSVRQPWNPMLILVGLQKEEAKAVRIKKACLIVVTTPFGLLRLMEFHCFKFLRLCHLVLDEVDVLFSRAPEEMSAVLQHFKKILAYKEWGVVPHQLIAVGGQWSRQMESLVREHMSNPSIILTAREEAALYGNVQQVILLCLDCYKLSVMLSTLDFVPDVPQKILIFADSVEDVEHVYKAVCRTSAFCMKAHQGLTYEFNFVIEQWRKDISPGTSVALVLTNECINALGITDATCVVHYGFPRCSKLFGSRLHCMSDHFQNLAEMDAVEQQAQKTKSVLLLSERNTGHVVGVLRYFERAGAVVPPELIHFAEGVLKAREDQKSRRPLCSSLKCFGFCRNERTCPDRHTFNPDLDALQIPDSGCITILPLHVESASCFFGRIVRKKDDCYERLAAEMAEYYVNHKRSAVNVEKGGLYGVQEETVLHRVQVLSLPEKVGCLFYRVCVRFIDEGRTEEVKAHQLLVLPSQFHSLPPQAVEFILCRVKPIDSETEWHPKVTRRISQKIKRVQHEAKVALCLEKTVWVDPVVSINFIKTLLPVMGRQVHVTWLPALKMHVNDYSLRSEILATGMGVDNPEHLERLKRMCQDRGLSGQEQPVPNRRFVHASRLIADEQPLFFYQQHMKLRFKDRASLIRCLSLTELGRRKTAAELKYFFAIPMSEFTPAESSAPQLNPQLNLFINHSQNKKQCAYFGQLFNFSFFSRLHPEIKWFQREDSVTLKFKLLNPRAQQYTFHHDKVTYSACVDEKYYYADLELYGNVVEDKCSVDIKCNEPVMTLLKESKGEWPKLLKHKNAFVSLDFEHFVDSEGCSTETKYFSAVPLEEGSYVYSDSESD</sequence>
<dbReference type="GO" id="GO:0003724">
    <property type="term" value="F:RNA helicase activity"/>
    <property type="evidence" value="ECO:0007669"/>
    <property type="project" value="UniProtKB-EC"/>
</dbReference>
<evidence type="ECO:0000313" key="12">
    <source>
        <dbReference type="Ensembl" id="ENSLOCP00000001949.1"/>
    </source>
</evidence>
<feature type="compositionally biased region" description="Polar residues" evidence="9">
    <location>
        <begin position="221"/>
        <end position="239"/>
    </location>
</feature>
<dbReference type="Proteomes" id="UP000018468">
    <property type="component" value="Linkage group LG23"/>
</dbReference>
<dbReference type="InParanoid" id="W5M0P2"/>
<evidence type="ECO:0000313" key="13">
    <source>
        <dbReference type="Proteomes" id="UP000018468"/>
    </source>
</evidence>
<dbReference type="PROSITE" id="PS51203">
    <property type="entry name" value="CS"/>
    <property type="match status" value="1"/>
</dbReference>
<evidence type="ECO:0000256" key="9">
    <source>
        <dbReference type="SAM" id="MobiDB-lite"/>
    </source>
</evidence>
<dbReference type="FunFam" id="2.30.30.140:FF:000075">
    <property type="entry name" value="putative ATP-dependent RNA helicase TDRD12"/>
    <property type="match status" value="1"/>
</dbReference>
<dbReference type="GO" id="GO:0008270">
    <property type="term" value="F:zinc ion binding"/>
    <property type="evidence" value="ECO:0007669"/>
    <property type="project" value="UniProtKB-KW"/>
</dbReference>
<dbReference type="GO" id="GO:0016787">
    <property type="term" value="F:hydrolase activity"/>
    <property type="evidence" value="ECO:0007669"/>
    <property type="project" value="UniProtKB-KW"/>
</dbReference>
<keyword evidence="8" id="KW-0479">Metal-binding</keyword>
<dbReference type="FunFam" id="3.40.50.300:FF:001416">
    <property type="entry name" value="Tudor domain containing 12"/>
    <property type="match status" value="1"/>
</dbReference>
<reference evidence="13" key="1">
    <citation type="submission" date="2011-12" db="EMBL/GenBank/DDBJ databases">
        <title>The Draft Genome of Lepisosteus oculatus.</title>
        <authorList>
            <consortium name="The Broad Institute Genome Assembly &amp; Analysis Group"/>
            <consortium name="Computational R&amp;D Group"/>
            <consortium name="and Sequencing Platform"/>
            <person name="Di Palma F."/>
            <person name="Alfoldi J."/>
            <person name="Johnson J."/>
            <person name="Berlin A."/>
            <person name="Gnerre S."/>
            <person name="Jaffe D."/>
            <person name="MacCallum I."/>
            <person name="Young S."/>
            <person name="Walker B.J."/>
            <person name="Lander E.S."/>
            <person name="Lindblad-Toh K."/>
        </authorList>
    </citation>
    <scope>NUCLEOTIDE SEQUENCE [LARGE SCALE GENOMIC DNA]</scope>
</reference>
<keyword evidence="4" id="KW-0378">Hydrolase</keyword>
<dbReference type="Gene3D" id="2.60.40.790">
    <property type="match status" value="1"/>
</dbReference>
<dbReference type="FunFam" id="2.60.40.790:FF:000067">
    <property type="entry name" value="Tudor domain-containing 12"/>
    <property type="match status" value="1"/>
</dbReference>
<dbReference type="SUPFAM" id="SSF63748">
    <property type="entry name" value="Tudor/PWWP/MBT"/>
    <property type="match status" value="2"/>
</dbReference>
<feature type="domain" description="C3H1-type" evidence="10">
    <location>
        <begin position="864"/>
        <end position="892"/>
    </location>
</feature>
<feature type="domain" description="CS" evidence="11">
    <location>
        <begin position="1243"/>
        <end position="1329"/>
    </location>
</feature>